<evidence type="ECO:0000256" key="1">
    <source>
        <dbReference type="ARBA" id="ARBA00022729"/>
    </source>
</evidence>
<evidence type="ECO:0000256" key="4">
    <source>
        <dbReference type="SAM" id="Phobius"/>
    </source>
</evidence>
<dbReference type="EMBL" id="JAMKFF010000004">
    <property type="protein sequence ID" value="MCL8493826.1"/>
    <property type="molecule type" value="Genomic_DNA"/>
</dbReference>
<feature type="region of interest" description="Disordered" evidence="3">
    <location>
        <begin position="1026"/>
        <end position="1058"/>
    </location>
</feature>
<dbReference type="SUPFAM" id="SSF56300">
    <property type="entry name" value="Metallo-dependent phosphatases"/>
    <property type="match status" value="1"/>
</dbReference>
<keyword evidence="2" id="KW-1015">Disulfide bond</keyword>
<feature type="transmembrane region" description="Helical" evidence="4">
    <location>
        <begin position="1064"/>
        <end position="1086"/>
    </location>
</feature>
<keyword evidence="4" id="KW-1133">Transmembrane helix</keyword>
<evidence type="ECO:0000313" key="8">
    <source>
        <dbReference type="Proteomes" id="UP001203579"/>
    </source>
</evidence>
<organism evidence="7 8">
    <name type="scientific">Corynebacterium intestinale</name>
    <dbReference type="NCBI Taxonomy" id="2943492"/>
    <lineage>
        <taxon>Bacteria</taxon>
        <taxon>Bacillati</taxon>
        <taxon>Actinomycetota</taxon>
        <taxon>Actinomycetes</taxon>
        <taxon>Mycobacteriales</taxon>
        <taxon>Corynebacteriaceae</taxon>
        <taxon>Corynebacterium</taxon>
    </lineage>
</organism>
<sequence length="1100" mass="118891">MSQKKSRKKLHQAALIASISLVGSSLVAPSFASAQNLPKADILDLSLENGTISNSASDVAPLKIGEPTVEQDSVLERPVAHFDGRKDAVGFDIGDKFHQIKDGFTVECVFRYDGEFDGNEKSLCANKEAGGWAMVIYGDQLTFTVNGSDGYKKAQQQVEPGQWYHAVGVYDGTKSELYVNGAKVAENTEINGEVTKPKSNSTAVMIGADSGRDNAAQFYSDAVVSEARIFSDPLGEEEISVLYEDSNLSTDKKAEITGSTPSAGQHLTGPVTFDVQFNDAALISRELTYTLDGEEIERGQEIGTGLKEGNHSIQVEGRDVFGNPISQAIDFTSGNLPGAAGTDSTPSGEGVTISARADNPSGGEVETTFTEADVAVAEKGFQGTFTDIPETLDFEYEDGEDFDKSLNPDNEDAQATSSTKDMPFQRFDLKVKDTEKKAHDLAWSGTVDPKRSVRLMAWNTKSNSWEKLAETRGTADAQVSLSAEVNQDFVDGGSIHTMLVGYDVFADDLNEPVNEQFADTSDYDFSIAHHTDTQYLSEGAVEKATAEERKKWEDGYTAATQWIADNAEKRKIAYSAHTGDIIENWIGKDNDRPNAKKEFEVASNAQKILEDAGVVNGVLPGNHDNQSGADVGADNLYNEYFGPERYEAQQGKGKWAEQDASYHPYAEGDNDNHYDLFSTNGMDFIALHLGYDVTEEEAAWADKVLKQYSDRNAILLTHAYLKPSANPDGRGSDFSHDGVMVYENVIQKNPNVALVLAGHEHGVSIVTRKDVGHTNNHVVELLADYQFYEVGSDELGLTEIGDYDGDTGLRFGSSYLRLLQFDLKNSEMIVDTYSPLLDDHNATEYDDRQRYNGHEDEFRVPIQFQTRKTSFATNSMLALTDTGKEIGKDTAKSGWPASVTYKDVKAGQAYGWYATSADASSKEGTKPGIVRQFGVFTAQEQEQEPDNTAPELTVPSDKLTITKGSEANLLEGVTAKDDKDGDLTDKVKVVGNIDTAKPGVYSVTYAVTDSAGNQALASRVVEVTAGNQGDNTDSSSDSSSSNHDGSSGSSNSSNSSSRGSVLPAIRGALFGAAGATAVIAGLLNYLAPEVRDTVKRALGL</sequence>
<keyword evidence="4" id="KW-0812">Transmembrane</keyword>
<feature type="domain" description="LamG-like jellyroll fold" evidence="6">
    <location>
        <begin position="102"/>
        <end position="237"/>
    </location>
</feature>
<dbReference type="Pfam" id="PF13385">
    <property type="entry name" value="Laminin_G_3"/>
    <property type="match status" value="1"/>
</dbReference>
<feature type="signal peptide" evidence="5">
    <location>
        <begin position="1"/>
        <end position="34"/>
    </location>
</feature>
<dbReference type="Pfam" id="PF00149">
    <property type="entry name" value="Metallophos"/>
    <property type="match status" value="1"/>
</dbReference>
<protein>
    <submittedName>
        <fullName evidence="7">DUF5011 domain-containing protein</fullName>
    </submittedName>
</protein>
<evidence type="ECO:0000313" key="7">
    <source>
        <dbReference type="EMBL" id="MCL8493826.1"/>
    </source>
</evidence>
<feature type="chain" id="PRO_5046270122" evidence="5">
    <location>
        <begin position="35"/>
        <end position="1100"/>
    </location>
</feature>
<gene>
    <name evidence="7" type="ORF">M5J06_06735</name>
</gene>
<feature type="region of interest" description="Disordered" evidence="3">
    <location>
        <begin position="335"/>
        <end position="365"/>
    </location>
</feature>
<reference evidence="7 8" key="1">
    <citation type="submission" date="2022-05" db="EMBL/GenBank/DDBJ databases">
        <title>Corynebacterium sp. B5-R-101 sp. nov., isolated from human feces.</title>
        <authorList>
            <person name="Shamsuzzaman M."/>
            <person name="Dahal R.H."/>
        </authorList>
    </citation>
    <scope>NUCLEOTIDE SEQUENCE [LARGE SCALE GENOMIC DNA]</scope>
    <source>
        <strain evidence="7 8">B5-R-101</strain>
    </source>
</reference>
<evidence type="ECO:0000256" key="5">
    <source>
        <dbReference type="SAM" id="SignalP"/>
    </source>
</evidence>
<feature type="region of interest" description="Disordered" evidence="3">
    <location>
        <begin position="399"/>
        <end position="419"/>
    </location>
</feature>
<dbReference type="SMART" id="SM00560">
    <property type="entry name" value="LamGL"/>
    <property type="match status" value="1"/>
</dbReference>
<dbReference type="Gene3D" id="2.60.40.10">
    <property type="entry name" value="Immunoglobulins"/>
    <property type="match status" value="1"/>
</dbReference>
<keyword evidence="8" id="KW-1185">Reference proteome</keyword>
<dbReference type="PANTHER" id="PTHR43143">
    <property type="entry name" value="METALLOPHOSPHOESTERASE, CALCINEURIN SUPERFAMILY"/>
    <property type="match status" value="1"/>
</dbReference>
<dbReference type="SUPFAM" id="SSF49899">
    <property type="entry name" value="Concanavalin A-like lectins/glucanases"/>
    <property type="match status" value="1"/>
</dbReference>
<proteinExistence type="predicted"/>
<comment type="caution">
    <text evidence="7">The sequence shown here is derived from an EMBL/GenBank/DDBJ whole genome shotgun (WGS) entry which is preliminary data.</text>
</comment>
<dbReference type="InterPro" id="IPR013320">
    <property type="entry name" value="ConA-like_dom_sf"/>
</dbReference>
<evidence type="ECO:0000259" key="6">
    <source>
        <dbReference type="SMART" id="SM00560"/>
    </source>
</evidence>
<dbReference type="InterPro" id="IPR013783">
    <property type="entry name" value="Ig-like_fold"/>
</dbReference>
<dbReference type="InterPro" id="IPR032179">
    <property type="entry name" value="Cry22Aa_Ig-like"/>
</dbReference>
<dbReference type="RefSeq" id="WP_250224262.1">
    <property type="nucleotide sequence ID" value="NZ_JAMFTR010000004.1"/>
</dbReference>
<dbReference type="Pfam" id="PF16403">
    <property type="entry name" value="Bact_surface_Ig-like"/>
    <property type="match status" value="1"/>
</dbReference>
<dbReference type="Gene3D" id="3.60.21.10">
    <property type="match status" value="1"/>
</dbReference>
<accession>A0ABT0T9T6</accession>
<dbReference type="InterPro" id="IPR006558">
    <property type="entry name" value="LamG-like"/>
</dbReference>
<feature type="compositionally biased region" description="Low complexity" evidence="3">
    <location>
        <begin position="1029"/>
        <end position="1058"/>
    </location>
</feature>
<dbReference type="PANTHER" id="PTHR43143:SF5">
    <property type="entry name" value="SECRETED PROTEIN"/>
    <property type="match status" value="1"/>
</dbReference>
<dbReference type="InterPro" id="IPR029052">
    <property type="entry name" value="Metallo-depent_PP-like"/>
</dbReference>
<name>A0ABT0T9T6_9CORY</name>
<keyword evidence="1 5" id="KW-0732">Signal</keyword>
<evidence type="ECO:0000256" key="3">
    <source>
        <dbReference type="SAM" id="MobiDB-lite"/>
    </source>
</evidence>
<keyword evidence="4" id="KW-0472">Membrane</keyword>
<dbReference type="InterPro" id="IPR004843">
    <property type="entry name" value="Calcineurin-like_PHP"/>
</dbReference>
<dbReference type="InterPro" id="IPR051918">
    <property type="entry name" value="STPP_CPPED1"/>
</dbReference>
<dbReference type="Proteomes" id="UP001203579">
    <property type="component" value="Unassembled WGS sequence"/>
</dbReference>
<dbReference type="Gene3D" id="2.60.120.200">
    <property type="match status" value="1"/>
</dbReference>
<evidence type="ECO:0000256" key="2">
    <source>
        <dbReference type="ARBA" id="ARBA00023157"/>
    </source>
</evidence>